<dbReference type="EC" id="2.7.7.49" evidence="1"/>
<sequence>TTCTLSTAGMQQCTVANGQSCPVIGVVSLPITLSGRTRIFDVLVAPTLSHDLILGIDFWRVMQIIPDMFSGSWSFLNPSEVNTPKVGAIHSSESLTSEQKKQLEQMIEDTFQAMPSKLGCTTLVEHIIGTDSPPIRQRHYPISPALQRQVYEELDKMLADGVVEPSNSPWASPILLIKKEDGRYRFVVDFRQLNKVTARDAYPLPFVSATLDKLRDAHYLTTLDIKAAYWQIPLSEESKPLTAFVIPNRGLFQFRRMPMGLHNAPATWQRFIDRVIGLDLEKYVFVYLDDVIICTDSFERHLEILKEVITRITNAGLTLNRDKCHFCKQELRYLGYVVGASGLMVDPGKVEAIVKIPPPRNVTEVRRLIGLASWYRRFVPNFSSLIAPLCDLLKKNRKFIWDDACNSAFRSLKDCLISAPILSCPNFDLP</sequence>
<dbReference type="SUPFAM" id="SSF56672">
    <property type="entry name" value="DNA/RNA polymerases"/>
    <property type="match status" value="1"/>
</dbReference>
<protein>
    <recommendedName>
        <fullName evidence="1">RNA-directed DNA polymerase</fullName>
        <ecNumber evidence="1">2.7.7.49</ecNumber>
    </recommendedName>
</protein>
<evidence type="ECO:0000259" key="2">
    <source>
        <dbReference type="PROSITE" id="PS50878"/>
    </source>
</evidence>
<dbReference type="GO" id="GO:0003964">
    <property type="term" value="F:RNA-directed DNA polymerase activity"/>
    <property type="evidence" value="ECO:0007669"/>
    <property type="project" value="UniProtKB-EC"/>
</dbReference>
<evidence type="ECO:0000256" key="1">
    <source>
        <dbReference type="ARBA" id="ARBA00012493"/>
    </source>
</evidence>
<dbReference type="PANTHER" id="PTHR33064:SF37">
    <property type="entry name" value="RIBONUCLEASE H"/>
    <property type="match status" value="1"/>
</dbReference>
<dbReference type="PANTHER" id="PTHR33064">
    <property type="entry name" value="POL PROTEIN"/>
    <property type="match status" value="1"/>
</dbReference>
<dbReference type="FunFam" id="3.30.70.270:FF:000020">
    <property type="entry name" value="Transposon Tf2-6 polyprotein-like Protein"/>
    <property type="match status" value="1"/>
</dbReference>
<dbReference type="EMBL" id="GALX01003055">
    <property type="protein sequence ID" value="JAB65411.1"/>
    <property type="molecule type" value="Transcribed_RNA"/>
</dbReference>
<dbReference type="CDD" id="cd01647">
    <property type="entry name" value="RT_LTR"/>
    <property type="match status" value="1"/>
</dbReference>
<dbReference type="AlphaFoldDB" id="V5I9E9"/>
<name>V5I9E9_ANOGL</name>
<feature type="domain" description="Reverse transcriptase" evidence="2">
    <location>
        <begin position="158"/>
        <end position="338"/>
    </location>
</feature>
<dbReference type="InterPro" id="IPR043128">
    <property type="entry name" value="Rev_trsase/Diguanyl_cyclase"/>
</dbReference>
<feature type="non-terminal residue" evidence="3">
    <location>
        <position position="430"/>
    </location>
</feature>
<dbReference type="InterPro" id="IPR051320">
    <property type="entry name" value="Viral_Replic_Matur_Polypro"/>
</dbReference>
<organism evidence="3">
    <name type="scientific">Anoplophora glabripennis</name>
    <name type="common">Asian longhorn beetle</name>
    <name type="synonym">Anoplophora nobilis</name>
    <dbReference type="NCBI Taxonomy" id="217634"/>
    <lineage>
        <taxon>Eukaryota</taxon>
        <taxon>Metazoa</taxon>
        <taxon>Ecdysozoa</taxon>
        <taxon>Arthropoda</taxon>
        <taxon>Hexapoda</taxon>
        <taxon>Insecta</taxon>
        <taxon>Pterygota</taxon>
        <taxon>Neoptera</taxon>
        <taxon>Endopterygota</taxon>
        <taxon>Coleoptera</taxon>
        <taxon>Polyphaga</taxon>
        <taxon>Cucujiformia</taxon>
        <taxon>Chrysomeloidea</taxon>
        <taxon>Cerambycidae</taxon>
        <taxon>Lamiinae</taxon>
        <taxon>Lamiini</taxon>
        <taxon>Anoplophora</taxon>
    </lineage>
</organism>
<proteinExistence type="predicted"/>
<reference evidence="3" key="1">
    <citation type="submission" date="2013-07" db="EMBL/GenBank/DDBJ databases">
        <title>Midgut Transcriptome Profiling of Anoplphora glabripennis, a Lignocellulose Degrading, Wood-Boring Cerambycid.</title>
        <authorList>
            <person name="Scully E.D."/>
            <person name="Hoover K."/>
            <person name="Carlson J.E."/>
            <person name="Tien M."/>
            <person name="Geib S.M."/>
        </authorList>
    </citation>
    <scope>NUCLEOTIDE SEQUENCE</scope>
</reference>
<dbReference type="InterPro" id="IPR000477">
    <property type="entry name" value="RT_dom"/>
</dbReference>
<feature type="non-terminal residue" evidence="3">
    <location>
        <position position="1"/>
    </location>
</feature>
<dbReference type="Pfam" id="PF00078">
    <property type="entry name" value="RVT_1"/>
    <property type="match status" value="1"/>
</dbReference>
<dbReference type="Gene3D" id="3.10.10.10">
    <property type="entry name" value="HIV Type 1 Reverse Transcriptase, subunit A, domain 1"/>
    <property type="match status" value="1"/>
</dbReference>
<dbReference type="Gene3D" id="3.30.70.270">
    <property type="match status" value="2"/>
</dbReference>
<dbReference type="InterPro" id="IPR043502">
    <property type="entry name" value="DNA/RNA_pol_sf"/>
</dbReference>
<dbReference type="PROSITE" id="PS50878">
    <property type="entry name" value="RT_POL"/>
    <property type="match status" value="1"/>
</dbReference>
<gene>
    <name evidence="3" type="primary">POL5</name>
</gene>
<accession>V5I9E9</accession>
<evidence type="ECO:0000313" key="3">
    <source>
        <dbReference type="EMBL" id="JAB65411.1"/>
    </source>
</evidence>